<feature type="region of interest" description="Disordered" evidence="12">
    <location>
        <begin position="17"/>
        <end position="38"/>
    </location>
</feature>
<dbReference type="GO" id="GO:0031463">
    <property type="term" value="C:Cul3-RING ubiquitin ligase complex"/>
    <property type="evidence" value="ECO:0007669"/>
    <property type="project" value="UniProtKB-ARBA"/>
</dbReference>
<dbReference type="PROSITE" id="PS50089">
    <property type="entry name" value="ZF_RING_2"/>
    <property type="match status" value="1"/>
</dbReference>
<keyword evidence="14" id="KW-1185">Reference proteome</keyword>
<reference evidence="15" key="2">
    <citation type="submission" date="2023-11" db="UniProtKB">
        <authorList>
            <consortium name="WormBaseParasite"/>
        </authorList>
    </citation>
    <scope>IDENTIFICATION</scope>
</reference>
<dbReference type="GO" id="GO:0005737">
    <property type="term" value="C:cytoplasm"/>
    <property type="evidence" value="ECO:0007669"/>
    <property type="project" value="UniProtKB-SubCell"/>
</dbReference>
<evidence type="ECO:0000256" key="1">
    <source>
        <dbReference type="ARBA" id="ARBA00004123"/>
    </source>
</evidence>
<dbReference type="InterPro" id="IPR001841">
    <property type="entry name" value="Znf_RING"/>
</dbReference>
<accession>A0AA85K8E9</accession>
<evidence type="ECO:0000256" key="4">
    <source>
        <dbReference type="ARBA" id="ARBA00009273"/>
    </source>
</evidence>
<proteinExistence type="inferred from homology"/>
<dbReference type="Proteomes" id="UP000050795">
    <property type="component" value="Unassembled WGS sequence"/>
</dbReference>
<dbReference type="InterPro" id="IPR013083">
    <property type="entry name" value="Znf_RING/FYVE/PHD"/>
</dbReference>
<evidence type="ECO:0000256" key="3">
    <source>
        <dbReference type="ARBA" id="ARBA00004906"/>
    </source>
</evidence>
<keyword evidence="9" id="KW-0862">Zinc</keyword>
<evidence type="ECO:0000256" key="11">
    <source>
        <dbReference type="PROSITE-ProRule" id="PRU00175"/>
    </source>
</evidence>
<evidence type="ECO:0000256" key="5">
    <source>
        <dbReference type="ARBA" id="ARBA00022490"/>
    </source>
</evidence>
<keyword evidence="5" id="KW-0963">Cytoplasm</keyword>
<feature type="compositionally biased region" description="Polar residues" evidence="12">
    <location>
        <begin position="27"/>
        <end position="38"/>
    </location>
</feature>
<keyword evidence="6" id="KW-0479">Metal-binding</keyword>
<dbReference type="InterPro" id="IPR051031">
    <property type="entry name" value="RING-box_E3_Ubiquitin_Ligase"/>
</dbReference>
<dbReference type="AlphaFoldDB" id="A0AA85K8E9"/>
<evidence type="ECO:0000256" key="8">
    <source>
        <dbReference type="ARBA" id="ARBA00022786"/>
    </source>
</evidence>
<dbReference type="Pfam" id="PF12678">
    <property type="entry name" value="zf-rbx1"/>
    <property type="match status" value="1"/>
</dbReference>
<evidence type="ECO:0000313" key="15">
    <source>
        <dbReference type="WBParaSite" id="TREG1_7710.1"/>
    </source>
</evidence>
<dbReference type="InterPro" id="IPR024766">
    <property type="entry name" value="Znf_RING_H2"/>
</dbReference>
<dbReference type="FunFam" id="3.30.40.10:FF:000273">
    <property type="entry name" value="E3 ubiquitin-protein ligase RBX1"/>
    <property type="match status" value="1"/>
</dbReference>
<comment type="similarity">
    <text evidence="4">Belongs to the RING-box family.</text>
</comment>
<evidence type="ECO:0000313" key="14">
    <source>
        <dbReference type="Proteomes" id="UP000050795"/>
    </source>
</evidence>
<keyword evidence="7 11" id="KW-0863">Zinc-finger</keyword>
<organism evidence="14 15">
    <name type="scientific">Trichobilharzia regenti</name>
    <name type="common">Nasal bird schistosome</name>
    <dbReference type="NCBI Taxonomy" id="157069"/>
    <lineage>
        <taxon>Eukaryota</taxon>
        <taxon>Metazoa</taxon>
        <taxon>Spiralia</taxon>
        <taxon>Lophotrochozoa</taxon>
        <taxon>Platyhelminthes</taxon>
        <taxon>Trematoda</taxon>
        <taxon>Digenea</taxon>
        <taxon>Strigeidida</taxon>
        <taxon>Schistosomatoidea</taxon>
        <taxon>Schistosomatidae</taxon>
        <taxon>Trichobilharzia</taxon>
    </lineage>
</organism>
<comment type="subcellular location">
    <subcellularLocation>
        <location evidence="2">Cytoplasm</location>
    </subcellularLocation>
    <subcellularLocation>
        <location evidence="1">Nucleus</location>
    </subcellularLocation>
</comment>
<evidence type="ECO:0000256" key="10">
    <source>
        <dbReference type="ARBA" id="ARBA00023242"/>
    </source>
</evidence>
<name>A0AA85K8E9_TRIRE</name>
<comment type="pathway">
    <text evidence="3">Protein modification; protein ubiquitination.</text>
</comment>
<dbReference type="GO" id="GO:0008270">
    <property type="term" value="F:zinc ion binding"/>
    <property type="evidence" value="ECO:0007669"/>
    <property type="project" value="UniProtKB-KW"/>
</dbReference>
<dbReference type="GO" id="GO:0005634">
    <property type="term" value="C:nucleus"/>
    <property type="evidence" value="ECO:0007669"/>
    <property type="project" value="UniProtKB-SubCell"/>
</dbReference>
<dbReference type="WBParaSite" id="TREG1_7710.1">
    <property type="protein sequence ID" value="TREG1_7710.1"/>
    <property type="gene ID" value="TREG1_7710"/>
</dbReference>
<keyword evidence="8" id="KW-0833">Ubl conjugation pathway</keyword>
<dbReference type="Gene3D" id="3.30.40.10">
    <property type="entry name" value="Zinc/RING finger domain, C3HC4 (zinc finger)"/>
    <property type="match status" value="1"/>
</dbReference>
<evidence type="ECO:0000256" key="9">
    <source>
        <dbReference type="ARBA" id="ARBA00022833"/>
    </source>
</evidence>
<evidence type="ECO:0000259" key="13">
    <source>
        <dbReference type="PROSITE" id="PS50089"/>
    </source>
</evidence>
<dbReference type="PANTHER" id="PTHR11210">
    <property type="entry name" value="RING BOX"/>
    <property type="match status" value="1"/>
</dbReference>
<evidence type="ECO:0000256" key="2">
    <source>
        <dbReference type="ARBA" id="ARBA00004496"/>
    </source>
</evidence>
<reference evidence="14" key="1">
    <citation type="submission" date="2022-06" db="EMBL/GenBank/DDBJ databases">
        <authorList>
            <person name="Berger JAMES D."/>
            <person name="Berger JAMES D."/>
        </authorList>
    </citation>
    <scope>NUCLEOTIDE SEQUENCE [LARGE SCALE GENOMIC DNA]</scope>
</reference>
<evidence type="ECO:0000256" key="7">
    <source>
        <dbReference type="ARBA" id="ARBA00022771"/>
    </source>
</evidence>
<sequence>MHWLRKKQNLIVNAGRNREMGGGITQPAANSIGQRPNSNPANVNSGSNHLMPAAVINNPNGEAEVTSIPDDSSNKHFQIKRWNACACWSWDVMHDTCVICRNALMSLCIHCQAKVGTNPLDESCLVAWGACNHAYHLHCIKRWLETSPHPRCPLDNREWEFSQIGQ</sequence>
<evidence type="ECO:0000256" key="12">
    <source>
        <dbReference type="SAM" id="MobiDB-lite"/>
    </source>
</evidence>
<dbReference type="SUPFAM" id="SSF57850">
    <property type="entry name" value="RING/U-box"/>
    <property type="match status" value="1"/>
</dbReference>
<feature type="domain" description="RING-type" evidence="13">
    <location>
        <begin position="108"/>
        <end position="156"/>
    </location>
</feature>
<keyword evidence="10" id="KW-0539">Nucleus</keyword>
<protein>
    <recommendedName>
        <fullName evidence="13">RING-type domain-containing protein</fullName>
    </recommendedName>
</protein>
<evidence type="ECO:0000256" key="6">
    <source>
        <dbReference type="ARBA" id="ARBA00022723"/>
    </source>
</evidence>